<gene>
    <name evidence="1" type="ORF">PMAYCL1PPCAC_10524</name>
</gene>
<dbReference type="AlphaFoldDB" id="A0AAN4ZI70"/>
<comment type="caution">
    <text evidence="1">The sequence shown here is derived from an EMBL/GenBank/DDBJ whole genome shotgun (WGS) entry which is preliminary data.</text>
</comment>
<sequence length="112" mass="13115">HLWRLSYLGAAWTAQLERSENHGNDLLQLGDHLLLGSRIKHMHARQHLSKRSEYSQRAVLEDCSNLNDGHAISEIIECQILSLDHRLLDVEHILHSHSLRLYFDQSCSRYHR</sequence>
<proteinExistence type="predicted"/>
<name>A0AAN4ZI70_9BILA</name>
<feature type="non-terminal residue" evidence="1">
    <location>
        <position position="112"/>
    </location>
</feature>
<reference evidence="2" key="1">
    <citation type="submission" date="2022-10" db="EMBL/GenBank/DDBJ databases">
        <title>Genome assembly of Pristionchus species.</title>
        <authorList>
            <person name="Yoshida K."/>
            <person name="Sommer R.J."/>
        </authorList>
    </citation>
    <scope>NUCLEOTIDE SEQUENCE [LARGE SCALE GENOMIC DNA]</scope>
    <source>
        <strain evidence="2">RS5460</strain>
    </source>
</reference>
<keyword evidence="2" id="KW-1185">Reference proteome</keyword>
<feature type="non-terminal residue" evidence="1">
    <location>
        <position position="1"/>
    </location>
</feature>
<dbReference type="Proteomes" id="UP001328107">
    <property type="component" value="Unassembled WGS sequence"/>
</dbReference>
<evidence type="ECO:0000313" key="2">
    <source>
        <dbReference type="Proteomes" id="UP001328107"/>
    </source>
</evidence>
<protein>
    <submittedName>
        <fullName evidence="1">Uncharacterized protein</fullName>
    </submittedName>
</protein>
<dbReference type="EMBL" id="BTRK01000003">
    <property type="protein sequence ID" value="GMR40329.1"/>
    <property type="molecule type" value="Genomic_DNA"/>
</dbReference>
<organism evidence="1 2">
    <name type="scientific">Pristionchus mayeri</name>
    <dbReference type="NCBI Taxonomy" id="1317129"/>
    <lineage>
        <taxon>Eukaryota</taxon>
        <taxon>Metazoa</taxon>
        <taxon>Ecdysozoa</taxon>
        <taxon>Nematoda</taxon>
        <taxon>Chromadorea</taxon>
        <taxon>Rhabditida</taxon>
        <taxon>Rhabditina</taxon>
        <taxon>Diplogasteromorpha</taxon>
        <taxon>Diplogasteroidea</taxon>
        <taxon>Neodiplogasteridae</taxon>
        <taxon>Pristionchus</taxon>
    </lineage>
</organism>
<evidence type="ECO:0000313" key="1">
    <source>
        <dbReference type="EMBL" id="GMR40329.1"/>
    </source>
</evidence>
<accession>A0AAN4ZI70</accession>